<dbReference type="Proteomes" id="UP000239550">
    <property type="component" value="Unassembled WGS sequence"/>
</dbReference>
<dbReference type="EMBL" id="PUWT01000003">
    <property type="protein sequence ID" value="PQQ29591.1"/>
    <property type="molecule type" value="Genomic_DNA"/>
</dbReference>
<dbReference type="GO" id="GO:0008168">
    <property type="term" value="F:methyltransferase activity"/>
    <property type="evidence" value="ECO:0007669"/>
    <property type="project" value="UniProtKB-KW"/>
</dbReference>
<gene>
    <name evidence="1" type="ORF">C6H66_01595</name>
</gene>
<reference evidence="1 2" key="1">
    <citation type="submission" date="2018-02" db="EMBL/GenBank/DDBJ databases">
        <title>Five New Genomes of Indian Photorhabdus Isolates TSA.</title>
        <authorList>
            <person name="Dubay B."/>
            <person name="Somvanshi V.S."/>
        </authorList>
    </citation>
    <scope>NUCLEOTIDE SEQUENCE [LARGE SCALE GENOMIC DNA]</scope>
    <source>
        <strain evidence="1 2">H1</strain>
    </source>
</reference>
<sequence length="314" mass="35644">MLNGKIEHIQYLYMKVVYGLKGKNMAISPSHKLGQLIGNILENLFVPLLQDIANKTNLYLDVVGQPRKARKGKKITWEDTYGNTHDLDFVFEYSGSATTLGRPVAFIESAWRRYTKHSKNKAQEIQGAVLPIVSKYQLECPFKGAILAGEFTEPSLKQLESCGFQVLYIHYKDIVSAFALAGIDMAFDEDTSEIILAEKVALIERLKQDQLEIVKSSIFNSNKANIEKFTKALEWKIQKTLKYVVITPLYGHDFKFQTLKEAKDFIATYNSTLIPNHLIFNTFLIHVKYMNGDSVDAELSSTQSALDFLERILS</sequence>
<keyword evidence="1" id="KW-0808">Transferase</keyword>
<organism evidence="1 2">
    <name type="scientific">Photorhabdus hindustanensis</name>
    <dbReference type="NCBI Taxonomy" id="2918802"/>
    <lineage>
        <taxon>Bacteria</taxon>
        <taxon>Pseudomonadati</taxon>
        <taxon>Pseudomonadota</taxon>
        <taxon>Gammaproteobacteria</taxon>
        <taxon>Enterobacterales</taxon>
        <taxon>Morganellaceae</taxon>
        <taxon>Photorhabdus</taxon>
    </lineage>
</organism>
<proteinExistence type="predicted"/>
<keyword evidence="2" id="KW-1185">Reference proteome</keyword>
<protein>
    <submittedName>
        <fullName evidence="1">DNA methylase</fullName>
    </submittedName>
</protein>
<dbReference type="AlphaFoldDB" id="A0A2S8Q952"/>
<evidence type="ECO:0000313" key="1">
    <source>
        <dbReference type="EMBL" id="PQQ29591.1"/>
    </source>
</evidence>
<name>A0A2S8Q952_9GAMM</name>
<dbReference type="GO" id="GO:0032259">
    <property type="term" value="P:methylation"/>
    <property type="evidence" value="ECO:0007669"/>
    <property type="project" value="UniProtKB-KW"/>
</dbReference>
<comment type="caution">
    <text evidence="1">The sequence shown here is derived from an EMBL/GenBank/DDBJ whole genome shotgun (WGS) entry which is preliminary data.</text>
</comment>
<evidence type="ECO:0000313" key="2">
    <source>
        <dbReference type="Proteomes" id="UP000239550"/>
    </source>
</evidence>
<keyword evidence="1" id="KW-0489">Methyltransferase</keyword>
<accession>A0A2S8Q952</accession>